<accession>A0A4C1ZM67</accession>
<dbReference type="EMBL" id="BGZK01001969">
    <property type="protein sequence ID" value="GBP88990.1"/>
    <property type="molecule type" value="Genomic_DNA"/>
</dbReference>
<gene>
    <name evidence="1" type="ORF">EVAR_62420_1</name>
</gene>
<dbReference type="AlphaFoldDB" id="A0A4C1ZM67"/>
<organism evidence="1 2">
    <name type="scientific">Eumeta variegata</name>
    <name type="common">Bagworm moth</name>
    <name type="synonym">Eumeta japonica</name>
    <dbReference type="NCBI Taxonomy" id="151549"/>
    <lineage>
        <taxon>Eukaryota</taxon>
        <taxon>Metazoa</taxon>
        <taxon>Ecdysozoa</taxon>
        <taxon>Arthropoda</taxon>
        <taxon>Hexapoda</taxon>
        <taxon>Insecta</taxon>
        <taxon>Pterygota</taxon>
        <taxon>Neoptera</taxon>
        <taxon>Endopterygota</taxon>
        <taxon>Lepidoptera</taxon>
        <taxon>Glossata</taxon>
        <taxon>Ditrysia</taxon>
        <taxon>Tineoidea</taxon>
        <taxon>Psychidae</taxon>
        <taxon>Oiketicinae</taxon>
        <taxon>Eumeta</taxon>
    </lineage>
</organism>
<evidence type="ECO:0000313" key="2">
    <source>
        <dbReference type="Proteomes" id="UP000299102"/>
    </source>
</evidence>
<reference evidence="1 2" key="1">
    <citation type="journal article" date="2019" name="Commun. Biol.">
        <title>The bagworm genome reveals a unique fibroin gene that provides high tensile strength.</title>
        <authorList>
            <person name="Kono N."/>
            <person name="Nakamura H."/>
            <person name="Ohtoshi R."/>
            <person name="Tomita M."/>
            <person name="Numata K."/>
            <person name="Arakawa K."/>
        </authorList>
    </citation>
    <scope>NUCLEOTIDE SEQUENCE [LARGE SCALE GENOMIC DNA]</scope>
</reference>
<proteinExistence type="predicted"/>
<dbReference type="Proteomes" id="UP000299102">
    <property type="component" value="Unassembled WGS sequence"/>
</dbReference>
<sequence length="93" mass="10501">MEGGWPQKISLVERNTTADAVTSRLNEARHELDTRHAERRGRAGGGRLFMYVAIKGYCIPEEKPVQRYLDGAADGRRVSQMSGSRHFKLDIEV</sequence>
<name>A0A4C1ZM67_EUMVA</name>
<comment type="caution">
    <text evidence="1">The sequence shown here is derived from an EMBL/GenBank/DDBJ whole genome shotgun (WGS) entry which is preliminary data.</text>
</comment>
<protein>
    <submittedName>
        <fullName evidence="1">Uncharacterized protein</fullName>
    </submittedName>
</protein>
<keyword evidence="2" id="KW-1185">Reference proteome</keyword>
<evidence type="ECO:0000313" key="1">
    <source>
        <dbReference type="EMBL" id="GBP88990.1"/>
    </source>
</evidence>